<gene>
    <name evidence="1" type="ORF">QE152_g27077</name>
</gene>
<comment type="caution">
    <text evidence="1">The sequence shown here is derived from an EMBL/GenBank/DDBJ whole genome shotgun (WGS) entry which is preliminary data.</text>
</comment>
<organism evidence="1 2">
    <name type="scientific">Popillia japonica</name>
    <name type="common">Japanese beetle</name>
    <dbReference type="NCBI Taxonomy" id="7064"/>
    <lineage>
        <taxon>Eukaryota</taxon>
        <taxon>Metazoa</taxon>
        <taxon>Ecdysozoa</taxon>
        <taxon>Arthropoda</taxon>
        <taxon>Hexapoda</taxon>
        <taxon>Insecta</taxon>
        <taxon>Pterygota</taxon>
        <taxon>Neoptera</taxon>
        <taxon>Endopterygota</taxon>
        <taxon>Coleoptera</taxon>
        <taxon>Polyphaga</taxon>
        <taxon>Scarabaeiformia</taxon>
        <taxon>Scarabaeidae</taxon>
        <taxon>Rutelinae</taxon>
        <taxon>Popillia</taxon>
    </lineage>
</organism>
<dbReference type="Proteomes" id="UP001458880">
    <property type="component" value="Unassembled WGS sequence"/>
</dbReference>
<sequence>MTSTTTVRKSYGNRKLNTFSEDYLRLAKQKNNASTALKKSEDVTKLLKYIDDNVIGKNNAFLGPFGRRKGRKFVCVLVVDFEDPVERIVFKRSICICIFDC</sequence>
<dbReference type="AlphaFoldDB" id="A0AAW1JWS0"/>
<dbReference type="EMBL" id="JASPKY010000323">
    <property type="protein sequence ID" value="KAK9708679.1"/>
    <property type="molecule type" value="Genomic_DNA"/>
</dbReference>
<protein>
    <submittedName>
        <fullName evidence="1">Uncharacterized protein</fullName>
    </submittedName>
</protein>
<reference evidence="1 2" key="1">
    <citation type="journal article" date="2024" name="BMC Genomics">
        <title>De novo assembly and annotation of Popillia japonica's genome with initial clues to its potential as an invasive pest.</title>
        <authorList>
            <person name="Cucini C."/>
            <person name="Boschi S."/>
            <person name="Funari R."/>
            <person name="Cardaioli E."/>
            <person name="Iannotti N."/>
            <person name="Marturano G."/>
            <person name="Paoli F."/>
            <person name="Bruttini M."/>
            <person name="Carapelli A."/>
            <person name="Frati F."/>
            <person name="Nardi F."/>
        </authorList>
    </citation>
    <scope>NUCLEOTIDE SEQUENCE [LARGE SCALE GENOMIC DNA]</scope>
    <source>
        <strain evidence="1">DMR45628</strain>
    </source>
</reference>
<name>A0AAW1JWS0_POPJA</name>
<keyword evidence="2" id="KW-1185">Reference proteome</keyword>
<evidence type="ECO:0000313" key="1">
    <source>
        <dbReference type="EMBL" id="KAK9708679.1"/>
    </source>
</evidence>
<proteinExistence type="predicted"/>
<evidence type="ECO:0000313" key="2">
    <source>
        <dbReference type="Proteomes" id="UP001458880"/>
    </source>
</evidence>
<accession>A0AAW1JWS0</accession>